<dbReference type="InterPro" id="IPR039426">
    <property type="entry name" value="TonB-dep_rcpt-like"/>
</dbReference>
<dbReference type="AlphaFoldDB" id="W8VW44"/>
<proteinExistence type="inferred from homology"/>
<name>W8VW44_9FLAO</name>
<dbReference type="PROSITE" id="PS52016">
    <property type="entry name" value="TONB_DEPENDENT_REC_3"/>
    <property type="match status" value="1"/>
</dbReference>
<dbReference type="Proteomes" id="UP000031760">
    <property type="component" value="Chromosome"/>
</dbReference>
<evidence type="ECO:0000256" key="12">
    <source>
        <dbReference type="SAM" id="SignalP"/>
    </source>
</evidence>
<comment type="subcellular location">
    <subcellularLocation>
        <location evidence="1 10">Cell outer membrane</location>
        <topology evidence="1 10">Multi-pass membrane protein</topology>
    </subcellularLocation>
</comment>
<gene>
    <name evidence="15" type="ORF">NMS_0418</name>
</gene>
<evidence type="ECO:0000256" key="3">
    <source>
        <dbReference type="ARBA" id="ARBA00022452"/>
    </source>
</evidence>
<evidence type="ECO:0000256" key="11">
    <source>
        <dbReference type="RuleBase" id="RU003357"/>
    </source>
</evidence>
<dbReference type="InterPro" id="IPR023996">
    <property type="entry name" value="TonB-dep_OMP_SusC/RagA"/>
</dbReference>
<dbReference type="STRING" id="1454201.NMS_0418"/>
<keyword evidence="5 12" id="KW-0732">Signal</keyword>
<keyword evidence="2 10" id="KW-0813">Transport</keyword>
<evidence type="ECO:0000256" key="1">
    <source>
        <dbReference type="ARBA" id="ARBA00004571"/>
    </source>
</evidence>
<feature type="domain" description="TonB-dependent receptor plug" evidence="14">
    <location>
        <begin position="113"/>
        <end position="223"/>
    </location>
</feature>
<evidence type="ECO:0000256" key="5">
    <source>
        <dbReference type="ARBA" id="ARBA00022729"/>
    </source>
</evidence>
<accession>W8VW44</accession>
<dbReference type="InterPro" id="IPR012910">
    <property type="entry name" value="Plug_dom"/>
</dbReference>
<feature type="chain" id="PRO_5004914013" evidence="12">
    <location>
        <begin position="21"/>
        <end position="968"/>
    </location>
</feature>
<dbReference type="GO" id="GO:0009279">
    <property type="term" value="C:cell outer membrane"/>
    <property type="evidence" value="ECO:0007669"/>
    <property type="project" value="UniProtKB-SubCell"/>
</dbReference>
<dbReference type="GO" id="GO:0015344">
    <property type="term" value="F:siderophore uptake transmembrane transporter activity"/>
    <property type="evidence" value="ECO:0007669"/>
    <property type="project" value="TreeGrafter"/>
</dbReference>
<evidence type="ECO:0000256" key="8">
    <source>
        <dbReference type="ARBA" id="ARBA00023170"/>
    </source>
</evidence>
<keyword evidence="3 10" id="KW-1134">Transmembrane beta strand</keyword>
<evidence type="ECO:0000313" key="16">
    <source>
        <dbReference type="Proteomes" id="UP000031760"/>
    </source>
</evidence>
<dbReference type="SUPFAM" id="SSF49464">
    <property type="entry name" value="Carboxypeptidase regulatory domain-like"/>
    <property type="match status" value="1"/>
</dbReference>
<evidence type="ECO:0000256" key="6">
    <source>
        <dbReference type="ARBA" id="ARBA00023077"/>
    </source>
</evidence>
<dbReference type="Pfam" id="PF07715">
    <property type="entry name" value="Plug"/>
    <property type="match status" value="1"/>
</dbReference>
<evidence type="ECO:0000256" key="9">
    <source>
        <dbReference type="ARBA" id="ARBA00023237"/>
    </source>
</evidence>
<dbReference type="Gene3D" id="2.170.130.10">
    <property type="entry name" value="TonB-dependent receptor, plug domain"/>
    <property type="match status" value="1"/>
</dbReference>
<keyword evidence="16" id="KW-1185">Reference proteome</keyword>
<protein>
    <submittedName>
        <fullName evidence="15">SusC, outer membrane protein involved in starch binding</fullName>
    </submittedName>
</protein>
<keyword evidence="6 11" id="KW-0798">TonB box</keyword>
<evidence type="ECO:0000259" key="14">
    <source>
        <dbReference type="Pfam" id="PF07715"/>
    </source>
</evidence>
<comment type="similarity">
    <text evidence="10 11">Belongs to the TonB-dependent receptor family.</text>
</comment>
<dbReference type="HOGENOM" id="CLU_004317_0_2_10"/>
<dbReference type="OrthoDB" id="9768177at2"/>
<evidence type="ECO:0000256" key="10">
    <source>
        <dbReference type="PROSITE-ProRule" id="PRU01360"/>
    </source>
</evidence>
<organism evidence="15 16">
    <name type="scientific">Nonlabens marinus S1-08</name>
    <dbReference type="NCBI Taxonomy" id="1454201"/>
    <lineage>
        <taxon>Bacteria</taxon>
        <taxon>Pseudomonadati</taxon>
        <taxon>Bacteroidota</taxon>
        <taxon>Flavobacteriia</taxon>
        <taxon>Flavobacteriales</taxon>
        <taxon>Flavobacteriaceae</taxon>
        <taxon>Nonlabens</taxon>
    </lineage>
</organism>
<dbReference type="RefSeq" id="WP_041495152.1">
    <property type="nucleotide sequence ID" value="NZ_AP014548.1"/>
</dbReference>
<dbReference type="FunFam" id="2.60.40.1120:FF:000003">
    <property type="entry name" value="Outer membrane protein Omp121"/>
    <property type="match status" value="1"/>
</dbReference>
<evidence type="ECO:0000256" key="2">
    <source>
        <dbReference type="ARBA" id="ARBA00022448"/>
    </source>
</evidence>
<dbReference type="NCBIfam" id="TIGR04056">
    <property type="entry name" value="OMP_RagA_SusC"/>
    <property type="match status" value="1"/>
</dbReference>
<evidence type="ECO:0000256" key="4">
    <source>
        <dbReference type="ARBA" id="ARBA00022692"/>
    </source>
</evidence>
<evidence type="ECO:0000259" key="13">
    <source>
        <dbReference type="Pfam" id="PF00593"/>
    </source>
</evidence>
<sequence>MNQKFKIALLFLVLPLLAIAQQVSGTVTDAANNLPILGASVVVKGTSNGTATDFDGKYSLNNIPQGATLVFSYLGFATQEIEYTGQTIINAILDEDASQLDAIVLIGYGSTTKENVTAAQTTVSDDEFNTGAIVSAGQQLAGKAAGVQVVAASGSPGDGPVIRVRAGSTLSASQDPLYVVDGVPLDQGNANLNSLNPNDIESYTILKDASATAIYGNRASNGVVLITTKKGQLNSDWAVSYDAQFGVNRNFNQVDVLTADELRALATERGEDLSLLGDASTDWQNEIYQTGTTGIHNLSISKGWESTSLRLGLGQTNQAGTLIGSDYSRSTLNLALTQRALDNKLKLTYTAQGALENRGFADGGAIGSAIVFDPTRPVRSTDPNSSINGFFEFFNGGTPEVNAPANPVGLLESLDSQNDNHQIRMNLNANYKLPVDGLVFDGNAGFDYNEFDSFSIRTANSRAGFFDNGSRSFSYGLRRNTLLNGRLDYKKFLEAIDTDFEATVGSSYQDFTRETFSRNTIDGSFSDSNGDPIPLRFFPGDNRLVSFFGRLSFDIKDLIVLSGSISRDGSSRFSPEERFGTFGGASAAIKLTNLDFVQNSSFISQLKLRGGYGVTGQQEIGPDFAFIQVFTPGQLQSSIQLGDTFLPTIRPEGAQDLKWEETAQYNVGIDLGFFDDRLTGSVDAYYRETSDLLQFAPIAAGGLENFVLQNVGDTESRGLEIGVNAKLVRSENFNWNIGGNLTFNEIEITNLAGPNNNPVAVGGISGGVGNNIQEWAVGSDPSSFHVYRQVYDQNGNPLDGVFVDVNGDNVINEADRVRYKKANPDAYYGFTSNLNYKEFFMSFTLRGSAGLYNYNNVDSNSATFENIFNNPGNYYTNSTTDVLESQFTDPQLFSDYYVRKADFLKLDNATIGYTFLGDKVDIRTSITGTNLFTITDYDGLDPEVSGGIDNNLYPRSRTVVLGLGFTLK</sequence>
<dbReference type="Pfam" id="PF00593">
    <property type="entry name" value="TonB_dep_Rec_b-barrel"/>
    <property type="match status" value="1"/>
</dbReference>
<dbReference type="PANTHER" id="PTHR30069">
    <property type="entry name" value="TONB-DEPENDENT OUTER MEMBRANE RECEPTOR"/>
    <property type="match status" value="1"/>
</dbReference>
<keyword evidence="9 10" id="KW-0998">Cell outer membrane</keyword>
<dbReference type="InterPro" id="IPR036942">
    <property type="entry name" value="Beta-barrel_TonB_sf"/>
</dbReference>
<dbReference type="PANTHER" id="PTHR30069:SF29">
    <property type="entry name" value="HEMOGLOBIN AND HEMOGLOBIN-HAPTOGLOBIN-BINDING PROTEIN 1-RELATED"/>
    <property type="match status" value="1"/>
</dbReference>
<feature type="domain" description="TonB-dependent receptor-like beta-barrel" evidence="13">
    <location>
        <begin position="381"/>
        <end position="758"/>
    </location>
</feature>
<keyword evidence="4 10" id="KW-0812">Transmembrane</keyword>
<dbReference type="NCBIfam" id="TIGR04057">
    <property type="entry name" value="SusC_RagA_signa"/>
    <property type="match status" value="1"/>
</dbReference>
<dbReference type="Gene3D" id="2.40.170.20">
    <property type="entry name" value="TonB-dependent receptor, beta-barrel domain"/>
    <property type="match status" value="1"/>
</dbReference>
<dbReference type="GO" id="GO:0044718">
    <property type="term" value="P:siderophore transmembrane transport"/>
    <property type="evidence" value="ECO:0007669"/>
    <property type="project" value="TreeGrafter"/>
</dbReference>
<dbReference type="InterPro" id="IPR000531">
    <property type="entry name" value="Beta-barrel_TonB"/>
</dbReference>
<dbReference type="Pfam" id="PF13715">
    <property type="entry name" value="CarbopepD_reg_2"/>
    <property type="match status" value="1"/>
</dbReference>
<reference evidence="15 16" key="1">
    <citation type="journal article" date="2014" name="Proc. Natl. Acad. Sci. U.S.A.">
        <title>Functional characterization of flavobacteria rhodopsins reveals a unique class of light-driven chloride pump in bacteria.</title>
        <authorList>
            <person name="Yoshizawa S."/>
            <person name="Kumagai Y."/>
            <person name="Kim H."/>
            <person name="Ogura Y."/>
            <person name="Hayashi T."/>
            <person name="Iwasaki W."/>
            <person name="DeLong E.F."/>
            <person name="Kogure K."/>
        </authorList>
    </citation>
    <scope>NUCLEOTIDE SEQUENCE [LARGE SCALE GENOMIC DNA]</scope>
    <source>
        <strain evidence="15 16">S1-08</strain>
    </source>
</reference>
<evidence type="ECO:0000313" key="15">
    <source>
        <dbReference type="EMBL" id="BAO54427.1"/>
    </source>
</evidence>
<dbReference type="SUPFAM" id="SSF56935">
    <property type="entry name" value="Porins"/>
    <property type="match status" value="1"/>
</dbReference>
<dbReference type="InterPro" id="IPR008969">
    <property type="entry name" value="CarboxyPept-like_regulatory"/>
</dbReference>
<evidence type="ECO:0000256" key="7">
    <source>
        <dbReference type="ARBA" id="ARBA00023136"/>
    </source>
</evidence>
<feature type="signal peptide" evidence="12">
    <location>
        <begin position="1"/>
        <end position="20"/>
    </location>
</feature>
<dbReference type="KEGG" id="nmf:NMS_0418"/>
<keyword evidence="8" id="KW-0675">Receptor</keyword>
<dbReference type="Gene3D" id="2.60.40.1120">
    <property type="entry name" value="Carboxypeptidase-like, regulatory domain"/>
    <property type="match status" value="1"/>
</dbReference>
<dbReference type="InterPro" id="IPR037066">
    <property type="entry name" value="Plug_dom_sf"/>
</dbReference>
<dbReference type="EMBL" id="AP014548">
    <property type="protein sequence ID" value="BAO54427.1"/>
    <property type="molecule type" value="Genomic_DNA"/>
</dbReference>
<keyword evidence="7 10" id="KW-0472">Membrane</keyword>
<dbReference type="InterPro" id="IPR023997">
    <property type="entry name" value="TonB-dep_OMP_SusC/RagA_CS"/>
</dbReference>